<dbReference type="Pfam" id="PF00293">
    <property type="entry name" value="NUDIX"/>
    <property type="match status" value="1"/>
</dbReference>
<dbReference type="AlphaFoldDB" id="A0A238XMB1"/>
<dbReference type="PROSITE" id="PS51462">
    <property type="entry name" value="NUDIX"/>
    <property type="match status" value="1"/>
</dbReference>
<evidence type="ECO:0000313" key="2">
    <source>
        <dbReference type="EMBL" id="SNR59109.1"/>
    </source>
</evidence>
<dbReference type="Gene3D" id="3.90.79.10">
    <property type="entry name" value="Nucleoside Triphosphate Pyrophosphohydrolase"/>
    <property type="match status" value="1"/>
</dbReference>
<evidence type="ECO:0000259" key="1">
    <source>
        <dbReference type="PROSITE" id="PS51462"/>
    </source>
</evidence>
<reference evidence="2 3" key="1">
    <citation type="submission" date="2017-06" db="EMBL/GenBank/DDBJ databases">
        <authorList>
            <person name="Kim H.J."/>
            <person name="Triplett B.A."/>
        </authorList>
    </citation>
    <scope>NUCLEOTIDE SEQUENCE [LARGE SCALE GENOMIC DNA]</scope>
    <source>
        <strain evidence="2 3">DSM 13116</strain>
    </source>
</reference>
<dbReference type="SUPFAM" id="SSF55811">
    <property type="entry name" value="Nudix"/>
    <property type="match status" value="1"/>
</dbReference>
<protein>
    <submittedName>
        <fullName evidence="2">NUDIX domain-containing protein</fullName>
    </submittedName>
</protein>
<dbReference type="InterPro" id="IPR000086">
    <property type="entry name" value="NUDIX_hydrolase_dom"/>
</dbReference>
<organism evidence="2 3">
    <name type="scientific">Humidesulfovibrio mexicanus</name>
    <dbReference type="NCBI Taxonomy" id="147047"/>
    <lineage>
        <taxon>Bacteria</taxon>
        <taxon>Pseudomonadati</taxon>
        <taxon>Thermodesulfobacteriota</taxon>
        <taxon>Desulfovibrionia</taxon>
        <taxon>Desulfovibrionales</taxon>
        <taxon>Desulfovibrionaceae</taxon>
        <taxon>Humidesulfovibrio</taxon>
    </lineage>
</organism>
<accession>A0A238XMB1</accession>
<dbReference type="Proteomes" id="UP000198324">
    <property type="component" value="Unassembled WGS sequence"/>
</dbReference>
<evidence type="ECO:0000313" key="3">
    <source>
        <dbReference type="Proteomes" id="UP000198324"/>
    </source>
</evidence>
<proteinExistence type="predicted"/>
<gene>
    <name evidence="2" type="ORF">SAMN04488503_0206</name>
</gene>
<dbReference type="OrthoDB" id="9804563at2"/>
<name>A0A238XMB1_9BACT</name>
<dbReference type="InterPro" id="IPR015797">
    <property type="entry name" value="NUDIX_hydrolase-like_dom_sf"/>
</dbReference>
<dbReference type="EMBL" id="FZOC01000001">
    <property type="protein sequence ID" value="SNR59109.1"/>
    <property type="molecule type" value="Genomic_DNA"/>
</dbReference>
<sequence>MPQAVSMPTFPQLVEILDMEQRVVAVMPAQEAARQKLCHRTVAVLLFDEQGRVLLRRNDLGARRQLGTWDVPVCGAVLAGESVFDAAVRFLRSGLGIHAERLRPLLELPPLPENSNEVLQVFGLTRSDNATFSSGREGSEYSFTPEELACLLRDFREMAAPRVHLLAEAMSLKGLWRKRP</sequence>
<feature type="domain" description="Nudix hydrolase" evidence="1">
    <location>
        <begin position="37"/>
        <end position="165"/>
    </location>
</feature>
<keyword evidence="3" id="KW-1185">Reference proteome</keyword>